<dbReference type="InterPro" id="IPR051906">
    <property type="entry name" value="TolC-like"/>
</dbReference>
<evidence type="ECO:0000256" key="5">
    <source>
        <dbReference type="ARBA" id="ARBA00022692"/>
    </source>
</evidence>
<dbReference type="PANTHER" id="PTHR30026">
    <property type="entry name" value="OUTER MEMBRANE PROTEIN TOLC"/>
    <property type="match status" value="1"/>
</dbReference>
<keyword evidence="3" id="KW-0813">Transport</keyword>
<dbReference type="Pfam" id="PF02321">
    <property type="entry name" value="OEP"/>
    <property type="match status" value="1"/>
</dbReference>
<evidence type="ECO:0000256" key="2">
    <source>
        <dbReference type="ARBA" id="ARBA00007613"/>
    </source>
</evidence>
<dbReference type="Proteomes" id="UP001597049">
    <property type="component" value="Unassembled WGS sequence"/>
</dbReference>
<evidence type="ECO:0000256" key="1">
    <source>
        <dbReference type="ARBA" id="ARBA00004442"/>
    </source>
</evidence>
<proteinExistence type="inferred from homology"/>
<sequence>MKKLILIFLFTGIVGQAQKVLSLNDCYDLAAKNYPLVKQKKLLENQLSTETDAIDAEKLPHISLLSRASYQSDVINLPIPNSDLQGPNKQQYRNELQINQLIYGSGVIGAKSNLINKTNQADQLAVDIRLYQLKQRINQVYFSILLYQKKIELQAKRNQQLQQQLLEIKSGIDSGVIIASAQDAIQAELLKIQQETTGFEGNQQYLINALSGLIGIKVSDVYQLQFSEIKVNNGSSLQRPELNFFQAKKEELTANQNLMSKENLPQLNAFANAGYSNPGLNMLDNQFQDYVFVGLQLNWKLFDWNANKNKRKSLDFKKEELSVEAETFRLNTRTELDEQFQKIKSLEQIIEDDDAIILLRQKIMDATYSQLKYGLITASTFLAEQTQYYESESSKLIHQIELMLAKQNYNTIKGH</sequence>
<accession>A0ABW3GMI9</accession>
<evidence type="ECO:0000256" key="7">
    <source>
        <dbReference type="ARBA" id="ARBA00023237"/>
    </source>
</evidence>
<evidence type="ECO:0000313" key="8">
    <source>
        <dbReference type="EMBL" id="MFD0931267.1"/>
    </source>
</evidence>
<evidence type="ECO:0000256" key="3">
    <source>
        <dbReference type="ARBA" id="ARBA00022448"/>
    </source>
</evidence>
<evidence type="ECO:0000313" key="9">
    <source>
        <dbReference type="Proteomes" id="UP001597049"/>
    </source>
</evidence>
<comment type="similarity">
    <text evidence="2">Belongs to the outer membrane factor (OMF) (TC 1.B.17) family.</text>
</comment>
<dbReference type="RefSeq" id="WP_379656605.1">
    <property type="nucleotide sequence ID" value="NZ_JBHTIV010000003.1"/>
</dbReference>
<dbReference type="Gene3D" id="1.20.1600.10">
    <property type="entry name" value="Outer membrane efflux proteins (OEP)"/>
    <property type="match status" value="1"/>
</dbReference>
<keyword evidence="5" id="KW-0812">Transmembrane</keyword>
<reference evidence="9" key="1">
    <citation type="journal article" date="2019" name="Int. J. Syst. Evol. Microbiol.">
        <title>The Global Catalogue of Microorganisms (GCM) 10K type strain sequencing project: providing services to taxonomists for standard genome sequencing and annotation.</title>
        <authorList>
            <consortium name="The Broad Institute Genomics Platform"/>
            <consortium name="The Broad Institute Genome Sequencing Center for Infectious Disease"/>
            <person name="Wu L."/>
            <person name="Ma J."/>
        </authorList>
    </citation>
    <scope>NUCLEOTIDE SEQUENCE [LARGE SCALE GENOMIC DNA]</scope>
    <source>
        <strain evidence="9">CCUG 56752</strain>
    </source>
</reference>
<keyword evidence="4" id="KW-1134">Transmembrane beta strand</keyword>
<name>A0ABW3GMI9_9FLAO</name>
<dbReference type="PANTHER" id="PTHR30026:SF20">
    <property type="entry name" value="OUTER MEMBRANE PROTEIN TOLC"/>
    <property type="match status" value="1"/>
</dbReference>
<protein>
    <submittedName>
        <fullName evidence="8">TolC family protein</fullName>
    </submittedName>
</protein>
<keyword evidence="6" id="KW-0472">Membrane</keyword>
<dbReference type="EMBL" id="JBHTIV010000003">
    <property type="protein sequence ID" value="MFD0931267.1"/>
    <property type="molecule type" value="Genomic_DNA"/>
</dbReference>
<comment type="caution">
    <text evidence="8">The sequence shown here is derived from an EMBL/GenBank/DDBJ whole genome shotgun (WGS) entry which is preliminary data.</text>
</comment>
<keyword evidence="7" id="KW-0998">Cell outer membrane</keyword>
<organism evidence="8 9">
    <name type="scientific">Psychroflexus salinarum</name>
    <dbReference type="NCBI Taxonomy" id="546024"/>
    <lineage>
        <taxon>Bacteria</taxon>
        <taxon>Pseudomonadati</taxon>
        <taxon>Bacteroidota</taxon>
        <taxon>Flavobacteriia</taxon>
        <taxon>Flavobacteriales</taxon>
        <taxon>Flavobacteriaceae</taxon>
        <taxon>Psychroflexus</taxon>
    </lineage>
</organism>
<keyword evidence="9" id="KW-1185">Reference proteome</keyword>
<comment type="subcellular location">
    <subcellularLocation>
        <location evidence="1">Cell outer membrane</location>
    </subcellularLocation>
</comment>
<gene>
    <name evidence="8" type="ORF">ACFQ0R_01510</name>
</gene>
<evidence type="ECO:0000256" key="4">
    <source>
        <dbReference type="ARBA" id="ARBA00022452"/>
    </source>
</evidence>
<dbReference type="InterPro" id="IPR003423">
    <property type="entry name" value="OMP_efflux"/>
</dbReference>
<dbReference type="SUPFAM" id="SSF56954">
    <property type="entry name" value="Outer membrane efflux proteins (OEP)"/>
    <property type="match status" value="1"/>
</dbReference>
<evidence type="ECO:0000256" key="6">
    <source>
        <dbReference type="ARBA" id="ARBA00023136"/>
    </source>
</evidence>